<dbReference type="PRINTS" id="PR00039">
    <property type="entry name" value="HTHLYSR"/>
</dbReference>
<keyword evidence="2" id="KW-0805">Transcription regulation</keyword>
<sequence length="298" mass="33486">MRLNIDTFHVLNTILQEGSFAKASIKLHRAQSAISYQIKKLEDHLGTKIFDRSQYRATLTPVGQALWTEGCKMLELAHRIEGLAERYSEGWEPRLELVIDGSLPLAPVMRALKKMMGKDIPTIIQVKTEFLGGVQMHFERDKSDMMLVKEYKPAPNLIALQLNPVAVVLVAAKDHELSSMAEVSLNQLYDYVELTIHDTSDPDKETLDSLEFGGDRVFYLSDFMSKKEALLMGLGYGWMPEVLISKELQAGDLVQLNYSGSSYQSFTPHLVYPSDRPLGKAGTMIKDLIISELSSTMK</sequence>
<keyword evidence="7" id="KW-1185">Reference proteome</keyword>
<comment type="similarity">
    <text evidence="1">Belongs to the LysR transcriptional regulatory family.</text>
</comment>
<dbReference type="Gene3D" id="3.40.190.290">
    <property type="match status" value="1"/>
</dbReference>
<dbReference type="GO" id="GO:0003700">
    <property type="term" value="F:DNA-binding transcription factor activity"/>
    <property type="evidence" value="ECO:0007669"/>
    <property type="project" value="InterPro"/>
</dbReference>
<evidence type="ECO:0000256" key="2">
    <source>
        <dbReference type="ARBA" id="ARBA00023015"/>
    </source>
</evidence>
<gene>
    <name evidence="6" type="ORF">O0V09_07515</name>
</gene>
<dbReference type="InterPro" id="IPR036390">
    <property type="entry name" value="WH_DNA-bd_sf"/>
</dbReference>
<keyword evidence="4" id="KW-0804">Transcription</keyword>
<evidence type="ECO:0000256" key="1">
    <source>
        <dbReference type="ARBA" id="ARBA00009437"/>
    </source>
</evidence>
<dbReference type="InterPro" id="IPR036388">
    <property type="entry name" value="WH-like_DNA-bd_sf"/>
</dbReference>
<dbReference type="Gene3D" id="1.10.10.10">
    <property type="entry name" value="Winged helix-like DNA-binding domain superfamily/Winged helix DNA-binding domain"/>
    <property type="match status" value="1"/>
</dbReference>
<dbReference type="PANTHER" id="PTHR30126">
    <property type="entry name" value="HTH-TYPE TRANSCRIPTIONAL REGULATOR"/>
    <property type="match status" value="1"/>
</dbReference>
<dbReference type="GO" id="GO:0000976">
    <property type="term" value="F:transcription cis-regulatory region binding"/>
    <property type="evidence" value="ECO:0007669"/>
    <property type="project" value="TreeGrafter"/>
</dbReference>
<proteinExistence type="inferred from homology"/>
<keyword evidence="3" id="KW-0238">DNA-binding</keyword>
<dbReference type="InterPro" id="IPR000847">
    <property type="entry name" value="LysR_HTH_N"/>
</dbReference>
<dbReference type="Pfam" id="PF03466">
    <property type="entry name" value="LysR_substrate"/>
    <property type="match status" value="1"/>
</dbReference>
<feature type="domain" description="HTH lysR-type" evidence="5">
    <location>
        <begin position="1"/>
        <end position="60"/>
    </location>
</feature>
<reference evidence="6 7" key="1">
    <citation type="submission" date="2022-12" db="EMBL/GenBank/DDBJ databases">
        <title>Dasania phycosphaerae sp. nov., isolated from particulate material of the south coast of Korea.</title>
        <authorList>
            <person name="Jiang Y."/>
        </authorList>
    </citation>
    <scope>NUCLEOTIDE SEQUENCE [LARGE SCALE GENOMIC DNA]</scope>
    <source>
        <strain evidence="6 7">GY-19</strain>
    </source>
</reference>
<dbReference type="PANTHER" id="PTHR30126:SF4">
    <property type="entry name" value="LYSR FAMILY TRANSCRIPTIONAL REGULATOR"/>
    <property type="match status" value="1"/>
</dbReference>
<dbReference type="EMBL" id="JAPTGG010000005">
    <property type="protein sequence ID" value="MCZ0865041.1"/>
    <property type="molecule type" value="Genomic_DNA"/>
</dbReference>
<evidence type="ECO:0000313" key="7">
    <source>
        <dbReference type="Proteomes" id="UP001069090"/>
    </source>
</evidence>
<dbReference type="PROSITE" id="PS50931">
    <property type="entry name" value="HTH_LYSR"/>
    <property type="match status" value="1"/>
</dbReference>
<evidence type="ECO:0000313" key="6">
    <source>
        <dbReference type="EMBL" id="MCZ0865041.1"/>
    </source>
</evidence>
<organism evidence="6 7">
    <name type="scientific">Dasania phycosphaerae</name>
    <dbReference type="NCBI Taxonomy" id="2950436"/>
    <lineage>
        <taxon>Bacteria</taxon>
        <taxon>Pseudomonadati</taxon>
        <taxon>Pseudomonadota</taxon>
        <taxon>Gammaproteobacteria</taxon>
        <taxon>Cellvibrionales</taxon>
        <taxon>Spongiibacteraceae</taxon>
        <taxon>Dasania</taxon>
    </lineage>
</organism>
<protein>
    <submittedName>
        <fullName evidence="6">LysR family transcriptional regulator</fullName>
    </submittedName>
</protein>
<dbReference type="InterPro" id="IPR005119">
    <property type="entry name" value="LysR_subst-bd"/>
</dbReference>
<name>A0A9J6RL33_9GAMM</name>
<accession>A0A9J6RL33</accession>
<evidence type="ECO:0000259" key="5">
    <source>
        <dbReference type="PROSITE" id="PS50931"/>
    </source>
</evidence>
<dbReference type="AlphaFoldDB" id="A0A9J6RL33"/>
<evidence type="ECO:0000256" key="4">
    <source>
        <dbReference type="ARBA" id="ARBA00023163"/>
    </source>
</evidence>
<comment type="caution">
    <text evidence="6">The sequence shown here is derived from an EMBL/GenBank/DDBJ whole genome shotgun (WGS) entry which is preliminary data.</text>
</comment>
<dbReference type="SUPFAM" id="SSF46785">
    <property type="entry name" value="Winged helix' DNA-binding domain"/>
    <property type="match status" value="1"/>
</dbReference>
<dbReference type="SUPFAM" id="SSF53850">
    <property type="entry name" value="Periplasmic binding protein-like II"/>
    <property type="match status" value="1"/>
</dbReference>
<dbReference type="Pfam" id="PF00126">
    <property type="entry name" value="HTH_1"/>
    <property type="match status" value="1"/>
</dbReference>
<dbReference type="RefSeq" id="WP_258331192.1">
    <property type="nucleotide sequence ID" value="NZ_JAPTGG010000005.1"/>
</dbReference>
<dbReference type="Proteomes" id="UP001069090">
    <property type="component" value="Unassembled WGS sequence"/>
</dbReference>
<evidence type="ECO:0000256" key="3">
    <source>
        <dbReference type="ARBA" id="ARBA00023125"/>
    </source>
</evidence>